<dbReference type="AlphaFoldDB" id="A0A813T4N1"/>
<proteinExistence type="predicted"/>
<evidence type="ECO:0000313" key="2">
    <source>
        <dbReference type="EMBL" id="CAF0809524.1"/>
    </source>
</evidence>
<dbReference type="PROSITE" id="PS50181">
    <property type="entry name" value="FBOX"/>
    <property type="match status" value="1"/>
</dbReference>
<feature type="domain" description="F-box" evidence="1">
    <location>
        <begin position="10"/>
        <end position="58"/>
    </location>
</feature>
<organism evidence="2 3">
    <name type="scientific">Adineta steineri</name>
    <dbReference type="NCBI Taxonomy" id="433720"/>
    <lineage>
        <taxon>Eukaryota</taxon>
        <taxon>Metazoa</taxon>
        <taxon>Spiralia</taxon>
        <taxon>Gnathifera</taxon>
        <taxon>Rotifera</taxon>
        <taxon>Eurotatoria</taxon>
        <taxon>Bdelloidea</taxon>
        <taxon>Adinetida</taxon>
        <taxon>Adinetidae</taxon>
        <taxon>Adineta</taxon>
    </lineage>
</organism>
<evidence type="ECO:0000259" key="1">
    <source>
        <dbReference type="PROSITE" id="PS50181"/>
    </source>
</evidence>
<sequence length="572" mass="68699">MEFLSNINSITWLDRFPIEIIFEIFDYLSNNDIIYTFFSFNKQFNNILIRHRRYFTNLELPSTNFDTWEPILSYLGSKIESLIISTIDFSFPLIYFSNLKSIIIPSTYGLPKEQLKYLLDCDQFNNLHTFKLKQKKLFCDQFYYFDLIDQNYLFKKIFNSNNSLKIFEYPFTRSSLSITHYNSLQINSNLYSLTLILSDFNDIFKLISYTPNLEYLTIQTSPPPITYQEIIYQTNIKLKQFNLKLGHDSIDFNQLMNGIKQFSSSLISLSLDLIDLNIETIDELPFNSIKLQEFLQTMIELKQFHLYAKLQECPIDNENFLLGFQNQFWLDHNWRFGMHEKYFYTLPFHFDYLYEFSNNFKTNYRLWYSNVKSLELCLTEKYNFQFLKDLKIQMPKLNLIKFISCDSNKNEMKNNITFDNVTTCEYNENVKDWILYRLPNLKHLILSSKEFISIDNQVAEIFNKKILYLDIKIHSDVDYLPEISYMYWSNVQYISLYLCYNQQICQCHANHVIKILKYFQNLKILTVYLIPTRFDSILRLNKFIESLNADEVLNNYQVKHFGVYSLFSKIIL</sequence>
<reference evidence="2" key="1">
    <citation type="submission" date="2021-02" db="EMBL/GenBank/DDBJ databases">
        <authorList>
            <person name="Nowell W R."/>
        </authorList>
    </citation>
    <scope>NUCLEOTIDE SEQUENCE</scope>
</reference>
<dbReference type="Proteomes" id="UP000663891">
    <property type="component" value="Unassembled WGS sequence"/>
</dbReference>
<protein>
    <recommendedName>
        <fullName evidence="1">F-box domain-containing protein</fullName>
    </recommendedName>
</protein>
<evidence type="ECO:0000313" key="3">
    <source>
        <dbReference type="Proteomes" id="UP000663891"/>
    </source>
</evidence>
<name>A0A813T4N1_9BILA</name>
<gene>
    <name evidence="2" type="ORF">VCS650_LOCUS4464</name>
</gene>
<dbReference type="OrthoDB" id="10038781at2759"/>
<dbReference type="EMBL" id="CAJNON010000025">
    <property type="protein sequence ID" value="CAF0809524.1"/>
    <property type="molecule type" value="Genomic_DNA"/>
</dbReference>
<dbReference type="InterPro" id="IPR001810">
    <property type="entry name" value="F-box_dom"/>
</dbReference>
<accession>A0A813T4N1</accession>
<comment type="caution">
    <text evidence="2">The sequence shown here is derived from an EMBL/GenBank/DDBJ whole genome shotgun (WGS) entry which is preliminary data.</text>
</comment>